<keyword evidence="8 11" id="KW-0975">Bacterial flagellum</keyword>
<keyword evidence="10 11" id="KW-0449">Lipoprotein</keyword>
<organism evidence="12 13">
    <name type="scientific">Solemya pervernicosa gill symbiont</name>
    <dbReference type="NCBI Taxonomy" id="642797"/>
    <lineage>
        <taxon>Bacteria</taxon>
        <taxon>Pseudomonadati</taxon>
        <taxon>Pseudomonadota</taxon>
        <taxon>Gammaproteobacteria</taxon>
        <taxon>sulfur-oxidizing symbionts</taxon>
    </lineage>
</organism>
<evidence type="ECO:0000256" key="1">
    <source>
        <dbReference type="ARBA" id="ARBA00002591"/>
    </source>
</evidence>
<dbReference type="Pfam" id="PF02107">
    <property type="entry name" value="FlgH"/>
    <property type="match status" value="1"/>
</dbReference>
<keyword evidence="7" id="KW-0564">Palmitate</keyword>
<dbReference type="OrthoDB" id="9789463at2"/>
<dbReference type="PRINTS" id="PR01008">
    <property type="entry name" value="FLGLRINGFLGH"/>
</dbReference>
<evidence type="ECO:0000256" key="3">
    <source>
        <dbReference type="ARBA" id="ARBA00006929"/>
    </source>
</evidence>
<keyword evidence="5 11" id="KW-0732">Signal</keyword>
<dbReference type="PROSITE" id="PS51257">
    <property type="entry name" value="PROKAR_LIPOPROTEIN"/>
    <property type="match status" value="1"/>
</dbReference>
<evidence type="ECO:0000256" key="5">
    <source>
        <dbReference type="ARBA" id="ARBA00022729"/>
    </source>
</evidence>
<evidence type="ECO:0000256" key="10">
    <source>
        <dbReference type="ARBA" id="ARBA00023288"/>
    </source>
</evidence>
<sequence>MNKLLSRSSIAIITAALLQGCISNPPQRGEQAYTPTIPRTPMQVPQNTGSIYQAGNEIILFEDRKARRVGDIITVVLSETTSAKKSSNVSTTKDNSVEISAPTVFGSVLEMKPKSLIKGLDANLTSAQGFDGSGGADQSNSLSGTITVTVSEVMPNGNLRISGEKWMQLNQGEEFIRITGLVRADDLKSDNTILSTQVADAQITYSGKGFVAASNEMGWMARFFNSGVWPF</sequence>
<evidence type="ECO:0000256" key="9">
    <source>
        <dbReference type="ARBA" id="ARBA00023237"/>
    </source>
</evidence>
<keyword evidence="12" id="KW-0282">Flagellum</keyword>
<dbReference type="GO" id="GO:0003774">
    <property type="term" value="F:cytoskeletal motor activity"/>
    <property type="evidence" value="ECO:0007669"/>
    <property type="project" value="InterPro"/>
</dbReference>
<evidence type="ECO:0000256" key="11">
    <source>
        <dbReference type="HAMAP-Rule" id="MF_00415"/>
    </source>
</evidence>
<keyword evidence="12" id="KW-0969">Cilium</keyword>
<dbReference type="EMBL" id="MPRL01000009">
    <property type="protein sequence ID" value="OOZ41502.1"/>
    <property type="molecule type" value="Genomic_DNA"/>
</dbReference>
<comment type="caution">
    <text evidence="12">The sequence shown here is derived from an EMBL/GenBank/DDBJ whole genome shotgun (WGS) entry which is preliminary data.</text>
</comment>
<dbReference type="InterPro" id="IPR000527">
    <property type="entry name" value="Flag_Lring"/>
</dbReference>
<dbReference type="GO" id="GO:0009279">
    <property type="term" value="C:cell outer membrane"/>
    <property type="evidence" value="ECO:0007669"/>
    <property type="project" value="UniProtKB-SubCell"/>
</dbReference>
<keyword evidence="12" id="KW-0966">Cell projection</keyword>
<keyword evidence="9 11" id="KW-0998">Cell outer membrane</keyword>
<comment type="function">
    <text evidence="1 11">Assembles around the rod to form the L-ring and probably protects the motor/basal body from shearing forces during rotation.</text>
</comment>
<evidence type="ECO:0000256" key="6">
    <source>
        <dbReference type="ARBA" id="ARBA00023136"/>
    </source>
</evidence>
<dbReference type="Proteomes" id="UP000191110">
    <property type="component" value="Unassembled WGS sequence"/>
</dbReference>
<name>A0A1T2L8Y9_9GAMM</name>
<dbReference type="PANTHER" id="PTHR34933:SF1">
    <property type="entry name" value="FLAGELLAR L-RING PROTEIN"/>
    <property type="match status" value="1"/>
</dbReference>
<dbReference type="GO" id="GO:0071973">
    <property type="term" value="P:bacterial-type flagellum-dependent cell motility"/>
    <property type="evidence" value="ECO:0007669"/>
    <property type="project" value="InterPro"/>
</dbReference>
<evidence type="ECO:0000256" key="2">
    <source>
        <dbReference type="ARBA" id="ARBA00004635"/>
    </source>
</evidence>
<dbReference type="NCBIfam" id="NF001304">
    <property type="entry name" value="PRK00249.1-4"/>
    <property type="match status" value="1"/>
</dbReference>
<protein>
    <recommendedName>
        <fullName evidence="11">Flagellar L-ring protein</fullName>
    </recommendedName>
    <alternativeName>
        <fullName evidence="11">Basal body L-ring protein</fullName>
    </alternativeName>
</protein>
<evidence type="ECO:0000256" key="4">
    <source>
        <dbReference type="ARBA" id="ARBA00011439"/>
    </source>
</evidence>
<gene>
    <name evidence="11" type="primary">flgH</name>
    <name evidence="12" type="ORF">BOW53_03770</name>
</gene>
<comment type="subcellular location">
    <subcellularLocation>
        <location evidence="11">Cell outer membrane</location>
        <topology evidence="11">Lipid-anchor</topology>
    </subcellularLocation>
    <subcellularLocation>
        <location evidence="11">Bacterial flagellum basal body</location>
    </subcellularLocation>
    <subcellularLocation>
        <location evidence="2">Membrane</location>
        <topology evidence="2">Lipid-anchor</topology>
    </subcellularLocation>
</comment>
<evidence type="ECO:0000313" key="12">
    <source>
        <dbReference type="EMBL" id="OOZ41502.1"/>
    </source>
</evidence>
<proteinExistence type="inferred from homology"/>
<evidence type="ECO:0000313" key="13">
    <source>
        <dbReference type="Proteomes" id="UP000191110"/>
    </source>
</evidence>
<keyword evidence="6 11" id="KW-0472">Membrane</keyword>
<reference evidence="12 13" key="1">
    <citation type="submission" date="2016-11" db="EMBL/GenBank/DDBJ databases">
        <title>Mixed transmission modes and dynamic genome evolution in an obligate animal-bacterial symbiosis.</title>
        <authorList>
            <person name="Russell S.L."/>
            <person name="Corbett-Detig R.B."/>
            <person name="Cavanaugh C.M."/>
        </authorList>
    </citation>
    <scope>NUCLEOTIDE SEQUENCE [LARGE SCALE GENOMIC DNA]</scope>
    <source>
        <strain evidence="12">Sveles-Q1</strain>
    </source>
</reference>
<dbReference type="PANTHER" id="PTHR34933">
    <property type="entry name" value="FLAGELLAR L-RING PROTEIN"/>
    <property type="match status" value="1"/>
</dbReference>
<evidence type="ECO:0000256" key="8">
    <source>
        <dbReference type="ARBA" id="ARBA00023143"/>
    </source>
</evidence>
<dbReference type="GO" id="GO:0009427">
    <property type="term" value="C:bacterial-type flagellum basal body, distal rod, L ring"/>
    <property type="evidence" value="ECO:0007669"/>
    <property type="project" value="InterPro"/>
</dbReference>
<dbReference type="AlphaFoldDB" id="A0A1T2L8Y9"/>
<comment type="similarity">
    <text evidence="3 11">Belongs to the FlgH family.</text>
</comment>
<comment type="subunit">
    <text evidence="4 11">The basal body constitutes a major portion of the flagellar organelle and consists of four rings (L,P,S, and M) mounted on a central rod.</text>
</comment>
<dbReference type="HAMAP" id="MF_00415">
    <property type="entry name" value="FlgH"/>
    <property type="match status" value="1"/>
</dbReference>
<keyword evidence="13" id="KW-1185">Reference proteome</keyword>
<dbReference type="RefSeq" id="WP_078482749.1">
    <property type="nucleotide sequence ID" value="NZ_MPRL01000009.1"/>
</dbReference>
<accession>A0A1T2L8Y9</accession>
<evidence type="ECO:0000256" key="7">
    <source>
        <dbReference type="ARBA" id="ARBA00023139"/>
    </source>
</evidence>